<dbReference type="InterPro" id="IPR037066">
    <property type="entry name" value="Plug_dom_sf"/>
</dbReference>
<dbReference type="NCBIfam" id="TIGR04056">
    <property type="entry name" value="OMP_RagA_SusC"/>
    <property type="match status" value="1"/>
</dbReference>
<dbReference type="InterPro" id="IPR012910">
    <property type="entry name" value="Plug_dom"/>
</dbReference>
<dbReference type="Gene3D" id="2.60.40.1120">
    <property type="entry name" value="Carboxypeptidase-like, regulatory domain"/>
    <property type="match status" value="1"/>
</dbReference>
<keyword evidence="4 8" id="KW-0812">Transmembrane</keyword>
<dbReference type="SUPFAM" id="SSF56935">
    <property type="entry name" value="Porins"/>
    <property type="match status" value="1"/>
</dbReference>
<evidence type="ECO:0000256" key="7">
    <source>
        <dbReference type="ARBA" id="ARBA00023237"/>
    </source>
</evidence>
<feature type="domain" description="TonB-dependent receptor plug" evidence="13">
    <location>
        <begin position="114"/>
        <end position="244"/>
    </location>
</feature>
<evidence type="ECO:0000256" key="9">
    <source>
        <dbReference type="RuleBase" id="RU003357"/>
    </source>
</evidence>
<comment type="subcellular location">
    <subcellularLocation>
        <location evidence="1 8">Cell outer membrane</location>
        <topology evidence="1 8">Multi-pass membrane protein</topology>
    </subcellularLocation>
</comment>
<comment type="similarity">
    <text evidence="8 9">Belongs to the TonB-dependent receptor family.</text>
</comment>
<dbReference type="Pfam" id="PF00593">
    <property type="entry name" value="TonB_dep_Rec_b-barrel"/>
    <property type="match status" value="1"/>
</dbReference>
<evidence type="ECO:0000256" key="6">
    <source>
        <dbReference type="ARBA" id="ARBA00023136"/>
    </source>
</evidence>
<keyword evidence="2 8" id="KW-0813">Transport</keyword>
<dbReference type="GO" id="GO:0009279">
    <property type="term" value="C:cell outer membrane"/>
    <property type="evidence" value="ECO:0007669"/>
    <property type="project" value="UniProtKB-SubCell"/>
</dbReference>
<keyword evidence="3 8" id="KW-1134">Transmembrane beta strand</keyword>
<dbReference type="InterPro" id="IPR036942">
    <property type="entry name" value="Beta-barrel_TonB_sf"/>
</dbReference>
<dbReference type="RefSeq" id="WP_191038424.1">
    <property type="nucleotide sequence ID" value="NZ_JACXAA010000002.1"/>
</dbReference>
<keyword evidence="15" id="KW-1185">Reference proteome</keyword>
<dbReference type="InterPro" id="IPR008969">
    <property type="entry name" value="CarboxyPept-like_regulatory"/>
</dbReference>
<proteinExistence type="inferred from homology"/>
<evidence type="ECO:0000256" key="4">
    <source>
        <dbReference type="ARBA" id="ARBA00022692"/>
    </source>
</evidence>
<keyword evidence="7 8" id="KW-0998">Cell outer membrane</keyword>
<dbReference type="InterPro" id="IPR039426">
    <property type="entry name" value="TonB-dep_rcpt-like"/>
</dbReference>
<name>A0A927AZV8_9BACT</name>
<feature type="region of interest" description="Disordered" evidence="10">
    <location>
        <begin position="285"/>
        <end position="321"/>
    </location>
</feature>
<dbReference type="PROSITE" id="PS52016">
    <property type="entry name" value="TONB_DEPENDENT_REC_3"/>
    <property type="match status" value="1"/>
</dbReference>
<evidence type="ECO:0000256" key="2">
    <source>
        <dbReference type="ARBA" id="ARBA00022448"/>
    </source>
</evidence>
<accession>A0A927AZV8</accession>
<dbReference type="Gene3D" id="2.40.170.20">
    <property type="entry name" value="TonB-dependent receptor, beta-barrel domain"/>
    <property type="match status" value="1"/>
</dbReference>
<keyword evidence="5 9" id="KW-0798">TonB box</keyword>
<keyword evidence="6 8" id="KW-0472">Membrane</keyword>
<evidence type="ECO:0000256" key="5">
    <source>
        <dbReference type="ARBA" id="ARBA00023077"/>
    </source>
</evidence>
<gene>
    <name evidence="14" type="ORF">IC230_07895</name>
</gene>
<dbReference type="Pfam" id="PF07715">
    <property type="entry name" value="Plug"/>
    <property type="match status" value="1"/>
</dbReference>
<dbReference type="Gene3D" id="2.170.130.10">
    <property type="entry name" value="TonB-dependent receptor, plug domain"/>
    <property type="match status" value="1"/>
</dbReference>
<dbReference type="AlphaFoldDB" id="A0A927AZV8"/>
<dbReference type="InterPro" id="IPR000531">
    <property type="entry name" value="Beta-barrel_TonB"/>
</dbReference>
<sequence length="1036" mass="112423">MKKLLWGLVLLSSISFAYAQDRTVTGKVTTAEDGGVLPGANVQIQGTSRGTNTDVQGNYSINVPDNTTLIFSFIGVESQQIKVGSQTTINVALRADTKQLNEVVVTALGSQRDKRTLGYSVSNVSGDALTRSGEPNVIQGLAAKTAGVIVTSASGTPGASSKIVLRGPSTFTGEQQPLIVVDGVPINNETTTSSAGDYPFNANLGGVNNSNRALDLNPDDIASVTILKGPAAAALYGARAGNGAIVYTTKKGQKRNGIGVTVGYRVELSEVNKLPALQSSYAQGTGGQYATADAGPDQRHGTDDDGPAGTPNSWGPLISSVPTLQSYDNPGNFFKTAVSHTTNVALAGGNDKANFRISWGNLIQNGIIPNTDYKRNTIRVTGEATMAENLKIGGTVSYIKSGGNKSQNGSNVAGVMLSLLRAPASYDLRNYQFPKTGYNENYYAFYDNPYYSAYKNPFTDDINRVLGNIYLNYHRSAHLDLTYKIGVDAYSDARRQVFSVSSNGDDNQQTYGQVNYDNITSRDVYGDLILRGEHRFSDKFGVNYTAGHNITSFNFTDNFARGRNLSIPNFYNLGNAAELYASNSGNLRRLTTAVFGQLDFDYANQLYLSFTGRNEWSSTFDRAVKNNFFYPSASLSWVFTESVLKNTPISFGKVRLAYAESGIPPVPYRTRTYFSKPSFTDGFTNGLNFPYGGVNGYAFYNAIVGTADLRPERVKGLEAGINLKFLQNKIDLDVTAYQQTTVDILLQQPTAPGSGFTAKYINAGQLRNRGIEVMLGINAIKTPAFSWDINLNWSKNVSKVLALTEGVTEVSLESAFNGIGGYAIVGQPLGVLYGTKWQRNDAGQLIIGSNGLPQLQGAQQNIGNPYPNWLSNIRNTFTFKGITLTALLDIRRGGAIWNGTYARLQRIGRTQESADREHTYVIPGVTATGEANTKAISALDYYSKYLGDNGGAAEQFVENVNWFRVREVSLSYRIKLKKYIDYVDVSVSSRNLYLNTNYKGVDPETSLTGAGSNLQGFDYFNNPGTKSYIFGINFGF</sequence>
<evidence type="ECO:0000256" key="8">
    <source>
        <dbReference type="PROSITE-ProRule" id="PRU01360"/>
    </source>
</evidence>
<evidence type="ECO:0000313" key="14">
    <source>
        <dbReference type="EMBL" id="MBD2752806.1"/>
    </source>
</evidence>
<dbReference type="InterPro" id="IPR023996">
    <property type="entry name" value="TonB-dep_OMP_SusC/RagA"/>
</dbReference>
<evidence type="ECO:0000313" key="15">
    <source>
        <dbReference type="Proteomes" id="UP000653797"/>
    </source>
</evidence>
<reference evidence="14" key="1">
    <citation type="submission" date="2020-09" db="EMBL/GenBank/DDBJ databases">
        <authorList>
            <person name="Kim M.K."/>
        </authorList>
    </citation>
    <scope>NUCLEOTIDE SEQUENCE</scope>
    <source>
        <strain evidence="14">BT704</strain>
    </source>
</reference>
<evidence type="ECO:0000256" key="10">
    <source>
        <dbReference type="SAM" id="MobiDB-lite"/>
    </source>
</evidence>
<feature type="chain" id="PRO_5038034201" evidence="11">
    <location>
        <begin position="20"/>
        <end position="1036"/>
    </location>
</feature>
<organism evidence="14 15">
    <name type="scientific">Spirosoma validum</name>
    <dbReference type="NCBI Taxonomy" id="2771355"/>
    <lineage>
        <taxon>Bacteria</taxon>
        <taxon>Pseudomonadati</taxon>
        <taxon>Bacteroidota</taxon>
        <taxon>Cytophagia</taxon>
        <taxon>Cytophagales</taxon>
        <taxon>Cytophagaceae</taxon>
        <taxon>Spirosoma</taxon>
    </lineage>
</organism>
<evidence type="ECO:0000259" key="13">
    <source>
        <dbReference type="Pfam" id="PF07715"/>
    </source>
</evidence>
<feature type="signal peptide" evidence="11">
    <location>
        <begin position="1"/>
        <end position="19"/>
    </location>
</feature>
<dbReference type="Proteomes" id="UP000653797">
    <property type="component" value="Unassembled WGS sequence"/>
</dbReference>
<keyword evidence="11" id="KW-0732">Signal</keyword>
<dbReference type="SUPFAM" id="SSF49464">
    <property type="entry name" value="Carboxypeptidase regulatory domain-like"/>
    <property type="match status" value="1"/>
</dbReference>
<comment type="caution">
    <text evidence="14">The sequence shown here is derived from an EMBL/GenBank/DDBJ whole genome shotgun (WGS) entry which is preliminary data.</text>
</comment>
<dbReference type="Pfam" id="PF13715">
    <property type="entry name" value="CarbopepD_reg_2"/>
    <property type="match status" value="1"/>
</dbReference>
<evidence type="ECO:0000256" key="1">
    <source>
        <dbReference type="ARBA" id="ARBA00004571"/>
    </source>
</evidence>
<feature type="domain" description="TonB-dependent receptor-like beta-barrel" evidence="12">
    <location>
        <begin position="432"/>
        <end position="793"/>
    </location>
</feature>
<protein>
    <submittedName>
        <fullName evidence="14">SusC/RagA family TonB-linked outer membrane protein</fullName>
    </submittedName>
</protein>
<dbReference type="EMBL" id="JACXAA010000002">
    <property type="protein sequence ID" value="MBD2752806.1"/>
    <property type="molecule type" value="Genomic_DNA"/>
</dbReference>
<evidence type="ECO:0000256" key="11">
    <source>
        <dbReference type="SAM" id="SignalP"/>
    </source>
</evidence>
<evidence type="ECO:0000259" key="12">
    <source>
        <dbReference type="Pfam" id="PF00593"/>
    </source>
</evidence>
<evidence type="ECO:0000256" key="3">
    <source>
        <dbReference type="ARBA" id="ARBA00022452"/>
    </source>
</evidence>